<feature type="region of interest" description="Disordered" evidence="1">
    <location>
        <begin position="118"/>
        <end position="148"/>
    </location>
</feature>
<sequence length="346" mass="34425">MELYTKGLPMNRLLVPLLIAVLAALAVSAAARWVPRRGAARAITSGSTAAPTRQAEDRAMGAARVRDTAAVVFAAAMFLILFRPSVALSGTVGFALALNLGLAASAGLLMFSALPPARTAPPRGRDRAASVAGTAGGPRAPGPTNAPQRISRRGAAILPGAAALAFIAFLVATGLASSADDGGHHRVLFVSAPGTMVEAQFPGWFYGVPLMLVAVALAGSTYAALYRIASAPALPDPRMAGLDRRWREISATATVRFGLGALLSYFGAAALLAGGPVAAAANAATPDGAGPLQPLFALGVASAGAGAALAVAGVVLLVLAARAALTIRTAVRAPGRGPGAGPAVLP</sequence>
<evidence type="ECO:0000256" key="2">
    <source>
        <dbReference type="SAM" id="Phobius"/>
    </source>
</evidence>
<feature type="transmembrane region" description="Helical" evidence="2">
    <location>
        <begin position="68"/>
        <end position="86"/>
    </location>
</feature>
<accession>A0A2V5M0T1</accession>
<proteinExistence type="predicted"/>
<comment type="caution">
    <text evidence="3">The sequence shown here is derived from an EMBL/GenBank/DDBJ whole genome shotgun (WGS) entry which is preliminary data.</text>
</comment>
<evidence type="ECO:0000313" key="3">
    <source>
        <dbReference type="EMBL" id="PYI68666.1"/>
    </source>
</evidence>
<keyword evidence="2" id="KW-0812">Transmembrane</keyword>
<evidence type="ECO:0000313" key="4">
    <source>
        <dbReference type="Proteomes" id="UP000247832"/>
    </source>
</evidence>
<keyword evidence="2" id="KW-0472">Membrane</keyword>
<feature type="transmembrane region" description="Helical" evidence="2">
    <location>
        <begin position="155"/>
        <end position="176"/>
    </location>
</feature>
<organism evidence="3 4">
    <name type="scientific">Arthrobacter livingstonensis</name>
    <dbReference type="NCBI Taxonomy" id="670078"/>
    <lineage>
        <taxon>Bacteria</taxon>
        <taxon>Bacillati</taxon>
        <taxon>Actinomycetota</taxon>
        <taxon>Actinomycetes</taxon>
        <taxon>Micrococcales</taxon>
        <taxon>Micrococcaceae</taxon>
        <taxon>Arthrobacter</taxon>
    </lineage>
</organism>
<dbReference type="EMBL" id="QJVD01000004">
    <property type="protein sequence ID" value="PYI68666.1"/>
    <property type="molecule type" value="Genomic_DNA"/>
</dbReference>
<feature type="transmembrane region" description="Helical" evidence="2">
    <location>
        <begin position="13"/>
        <end position="34"/>
    </location>
</feature>
<keyword evidence="2" id="KW-1133">Transmembrane helix</keyword>
<gene>
    <name evidence="3" type="ORF">CVV68_05005</name>
</gene>
<feature type="transmembrane region" description="Helical" evidence="2">
    <location>
        <begin position="92"/>
        <end position="114"/>
    </location>
</feature>
<protein>
    <submittedName>
        <fullName evidence="3">Uncharacterized protein</fullName>
    </submittedName>
</protein>
<feature type="transmembrane region" description="Helical" evidence="2">
    <location>
        <begin position="249"/>
        <end position="275"/>
    </location>
</feature>
<dbReference type="AlphaFoldDB" id="A0A2V5M0T1"/>
<reference evidence="3 4" key="1">
    <citation type="submission" date="2018-05" db="EMBL/GenBank/DDBJ databases">
        <title>Genetic diversity of glacier-inhabiting Cryobacterium bacteria in China and description of Cryobacterium mengkeensis sp. nov. and Arthrobacter glacialis sp. nov.</title>
        <authorList>
            <person name="Liu Q."/>
            <person name="Xin Y.-H."/>
        </authorList>
    </citation>
    <scope>NUCLEOTIDE SEQUENCE [LARGE SCALE GENOMIC DNA]</scope>
    <source>
        <strain evidence="3 4">LI2</strain>
    </source>
</reference>
<dbReference type="Proteomes" id="UP000247832">
    <property type="component" value="Unassembled WGS sequence"/>
</dbReference>
<feature type="transmembrane region" description="Helical" evidence="2">
    <location>
        <begin position="204"/>
        <end position="228"/>
    </location>
</feature>
<keyword evidence="4" id="KW-1185">Reference proteome</keyword>
<feature type="transmembrane region" description="Helical" evidence="2">
    <location>
        <begin position="295"/>
        <end position="319"/>
    </location>
</feature>
<evidence type="ECO:0000256" key="1">
    <source>
        <dbReference type="SAM" id="MobiDB-lite"/>
    </source>
</evidence>
<name>A0A2V5M0T1_9MICC</name>